<comment type="caution">
    <text evidence="1">The sequence shown here is derived from an EMBL/GenBank/DDBJ whole genome shotgun (WGS) entry which is preliminary data.</text>
</comment>
<name>A0ACB8DJX2_DERSI</name>
<dbReference type="Proteomes" id="UP000821865">
    <property type="component" value="Chromosome 11"/>
</dbReference>
<accession>A0ACB8DJX2</accession>
<reference evidence="1" key="1">
    <citation type="submission" date="2020-05" db="EMBL/GenBank/DDBJ databases">
        <title>Large-scale comparative analyses of tick genomes elucidate their genetic diversity and vector capacities.</title>
        <authorList>
            <person name="Jia N."/>
            <person name="Wang J."/>
            <person name="Shi W."/>
            <person name="Du L."/>
            <person name="Sun Y."/>
            <person name="Zhan W."/>
            <person name="Jiang J."/>
            <person name="Wang Q."/>
            <person name="Zhang B."/>
            <person name="Ji P."/>
            <person name="Sakyi L.B."/>
            <person name="Cui X."/>
            <person name="Yuan T."/>
            <person name="Jiang B."/>
            <person name="Yang W."/>
            <person name="Lam T.T.-Y."/>
            <person name="Chang Q."/>
            <person name="Ding S."/>
            <person name="Wang X."/>
            <person name="Zhu J."/>
            <person name="Ruan X."/>
            <person name="Zhao L."/>
            <person name="Wei J."/>
            <person name="Que T."/>
            <person name="Du C."/>
            <person name="Cheng J."/>
            <person name="Dai P."/>
            <person name="Han X."/>
            <person name="Huang E."/>
            <person name="Gao Y."/>
            <person name="Liu J."/>
            <person name="Shao H."/>
            <person name="Ye R."/>
            <person name="Li L."/>
            <person name="Wei W."/>
            <person name="Wang X."/>
            <person name="Wang C."/>
            <person name="Yang T."/>
            <person name="Huo Q."/>
            <person name="Li W."/>
            <person name="Guo W."/>
            <person name="Chen H."/>
            <person name="Zhou L."/>
            <person name="Ni X."/>
            <person name="Tian J."/>
            <person name="Zhou Y."/>
            <person name="Sheng Y."/>
            <person name="Liu T."/>
            <person name="Pan Y."/>
            <person name="Xia L."/>
            <person name="Li J."/>
            <person name="Zhao F."/>
            <person name="Cao W."/>
        </authorList>
    </citation>
    <scope>NUCLEOTIDE SEQUENCE</scope>
    <source>
        <strain evidence="1">Dsil-2018</strain>
    </source>
</reference>
<keyword evidence="2" id="KW-1185">Reference proteome</keyword>
<protein>
    <submittedName>
        <fullName evidence="1">Uncharacterized protein</fullName>
    </submittedName>
</protein>
<evidence type="ECO:0000313" key="2">
    <source>
        <dbReference type="Proteomes" id="UP000821865"/>
    </source>
</evidence>
<gene>
    <name evidence="1" type="ORF">HPB49_017899</name>
</gene>
<dbReference type="EMBL" id="CM023480">
    <property type="protein sequence ID" value="KAH7971013.1"/>
    <property type="molecule type" value="Genomic_DNA"/>
</dbReference>
<proteinExistence type="predicted"/>
<sequence>MPRSVLGDPRLLSMLSWTEMDDLLMTETERQYLSGSLDDVEDLMRRNRESELLLYRWRNELLDTTRTEAGLFRQQFRFEKVDFDELLSAPLLPESVRSAQNMNVSGREALCITLRRLAYPNRWYDLEPIFGRHSSVISSVASKVIRHITGVFGHLMTTATTTTGYLLHALKTLQS</sequence>
<organism evidence="1 2">
    <name type="scientific">Dermacentor silvarum</name>
    <name type="common">Tick</name>
    <dbReference type="NCBI Taxonomy" id="543639"/>
    <lineage>
        <taxon>Eukaryota</taxon>
        <taxon>Metazoa</taxon>
        <taxon>Ecdysozoa</taxon>
        <taxon>Arthropoda</taxon>
        <taxon>Chelicerata</taxon>
        <taxon>Arachnida</taxon>
        <taxon>Acari</taxon>
        <taxon>Parasitiformes</taxon>
        <taxon>Ixodida</taxon>
        <taxon>Ixodoidea</taxon>
        <taxon>Ixodidae</taxon>
        <taxon>Rhipicephalinae</taxon>
        <taxon>Dermacentor</taxon>
    </lineage>
</organism>
<evidence type="ECO:0000313" key="1">
    <source>
        <dbReference type="EMBL" id="KAH7971013.1"/>
    </source>
</evidence>